<dbReference type="Pfam" id="PF00291">
    <property type="entry name" value="PALP"/>
    <property type="match status" value="1"/>
</dbReference>
<dbReference type="AlphaFoldDB" id="A0A3G6YKZ9"/>
<name>A0A3G6YKZ9_ACIPI</name>
<comment type="cofactor">
    <cofactor evidence="1">
        <name>pyridoxal 5'-phosphate</name>
        <dbReference type="ChEBI" id="CHEBI:597326"/>
    </cofactor>
</comment>
<dbReference type="SUPFAM" id="SSF53686">
    <property type="entry name" value="Tryptophan synthase beta subunit-like PLP-dependent enzymes"/>
    <property type="match status" value="1"/>
</dbReference>
<evidence type="ECO:0000256" key="3">
    <source>
        <dbReference type="ARBA" id="ARBA00012681"/>
    </source>
</evidence>
<dbReference type="EC" id="2.5.1.47" evidence="3"/>
<dbReference type="CDD" id="cd01561">
    <property type="entry name" value="CBS_like"/>
    <property type="match status" value="1"/>
</dbReference>
<dbReference type="PANTHER" id="PTHR10314">
    <property type="entry name" value="CYSTATHIONINE BETA-SYNTHASE"/>
    <property type="match status" value="1"/>
</dbReference>
<reference evidence="7 8" key="1">
    <citation type="submission" date="2018-11" db="EMBL/GenBank/DDBJ databases">
        <authorList>
            <person name="Kuo S.-C."/>
            <person name="Chen F.-J."/>
            <person name="Liao Y.-C."/>
        </authorList>
    </citation>
    <scope>NUCLEOTIDE SEQUENCE [LARGE SCALE GENOMIC DNA]</scope>
    <source>
        <strain evidence="7 8">2014S06-099</strain>
    </source>
</reference>
<dbReference type="GO" id="GO:0004124">
    <property type="term" value="F:cysteine synthase activity"/>
    <property type="evidence" value="ECO:0007669"/>
    <property type="project" value="UniProtKB-EC"/>
</dbReference>
<dbReference type="Gene3D" id="3.40.50.1100">
    <property type="match status" value="2"/>
</dbReference>
<evidence type="ECO:0000256" key="1">
    <source>
        <dbReference type="ARBA" id="ARBA00001933"/>
    </source>
</evidence>
<accession>A0A3G6YKZ9</accession>
<comment type="catalytic activity">
    <reaction evidence="5">
        <text>O-acetyl-L-serine + hydrogen sulfide = L-cysteine + acetate</text>
        <dbReference type="Rhea" id="RHEA:14829"/>
        <dbReference type="ChEBI" id="CHEBI:29919"/>
        <dbReference type="ChEBI" id="CHEBI:30089"/>
        <dbReference type="ChEBI" id="CHEBI:35235"/>
        <dbReference type="ChEBI" id="CHEBI:58340"/>
        <dbReference type="EC" id="2.5.1.47"/>
    </reaction>
</comment>
<dbReference type="InterPro" id="IPR050214">
    <property type="entry name" value="Cys_Synth/Cystath_Beta-Synth"/>
</dbReference>
<evidence type="ECO:0000256" key="5">
    <source>
        <dbReference type="ARBA" id="ARBA00047931"/>
    </source>
</evidence>
<evidence type="ECO:0000256" key="2">
    <source>
        <dbReference type="ARBA" id="ARBA00004962"/>
    </source>
</evidence>
<dbReference type="InterPro" id="IPR001926">
    <property type="entry name" value="TrpB-like_PALP"/>
</dbReference>
<evidence type="ECO:0000259" key="6">
    <source>
        <dbReference type="Pfam" id="PF00291"/>
    </source>
</evidence>
<dbReference type="Proteomes" id="UP000254410">
    <property type="component" value="Chromosome"/>
</dbReference>
<reference evidence="7 8" key="2">
    <citation type="submission" date="2018-12" db="EMBL/GenBank/DDBJ databases">
        <title>Molecular Epidemiology of Emerging Carbapenem-Resistance in Acinetobacter nosocomialis and Acinetobacter pittii in Taiwan, 2010-2014.</title>
        <authorList>
            <person name="Huang W.-C."/>
            <person name="Wang H.-Y."/>
            <person name="Lai J.-F."/>
            <person name="Lauderdale T.-L."/>
            <person name="Sytwu H.-K."/>
        </authorList>
    </citation>
    <scope>NUCLEOTIDE SEQUENCE [LARGE SCALE GENOMIC DNA]</scope>
    <source>
        <strain evidence="7 8">2014S06-099</strain>
    </source>
</reference>
<sequence>MNLNKIGNTELKQLTSLSKNGNQIFSKFELSNPTGSHKDRTFLHIIETLEKEKLIKPGMTLVDCSTGNGGAALAWIGREKGYKVVICMPEGMTQERIDQINNFGAEIIFTDKEKFLNGSVEAARKYVELNRNTYFLDQASSLLNKNAWHKCGDEITHQLKELKITPDYFVCSIGTGGTFSGIAERLKENFPNIKTIGIEVDKSAPIYAMKNGLKFTHSPHNLMGLGAGILSANTSLDVIDAITTVNGHEAWNRMKSFIESDQIGIGPTCGANLLVCESLMDNINNKTIVTLFFDNAWKYKSRWDGVYPEYQDKK</sequence>
<keyword evidence="4" id="KW-0663">Pyridoxal phosphate</keyword>
<evidence type="ECO:0000313" key="8">
    <source>
        <dbReference type="Proteomes" id="UP000254410"/>
    </source>
</evidence>
<gene>
    <name evidence="7" type="ORF">DKE52_013040</name>
</gene>
<dbReference type="InterPro" id="IPR036052">
    <property type="entry name" value="TrpB-like_PALP_sf"/>
</dbReference>
<proteinExistence type="predicted"/>
<evidence type="ECO:0000313" key="7">
    <source>
        <dbReference type="EMBL" id="AZC00786.1"/>
    </source>
</evidence>
<dbReference type="RefSeq" id="WP_410562645.1">
    <property type="nucleotide sequence ID" value="NZ_JBKGVW010000001.1"/>
</dbReference>
<organism evidence="7 8">
    <name type="scientific">Acinetobacter pittii</name>
    <name type="common">Acinetobacter genomosp. 3</name>
    <dbReference type="NCBI Taxonomy" id="48296"/>
    <lineage>
        <taxon>Bacteria</taxon>
        <taxon>Pseudomonadati</taxon>
        <taxon>Pseudomonadota</taxon>
        <taxon>Gammaproteobacteria</taxon>
        <taxon>Moraxellales</taxon>
        <taxon>Moraxellaceae</taxon>
        <taxon>Acinetobacter</taxon>
        <taxon>Acinetobacter calcoaceticus/baumannii complex</taxon>
    </lineage>
</organism>
<evidence type="ECO:0000256" key="4">
    <source>
        <dbReference type="ARBA" id="ARBA00022898"/>
    </source>
</evidence>
<comment type="pathway">
    <text evidence="2">Amino-acid biosynthesis; L-cysteine biosynthesis; L-cysteine from L-serine: step 2/2.</text>
</comment>
<protein>
    <recommendedName>
        <fullName evidence="3">cysteine synthase</fullName>
        <ecNumber evidence="3">2.5.1.47</ecNumber>
    </recommendedName>
</protein>
<dbReference type="EMBL" id="CP033540">
    <property type="protein sequence ID" value="AZC00786.1"/>
    <property type="molecule type" value="Genomic_DNA"/>
</dbReference>
<feature type="domain" description="Tryptophan synthase beta chain-like PALP" evidence="6">
    <location>
        <begin position="5"/>
        <end position="292"/>
    </location>
</feature>